<keyword evidence="5 11" id="KW-0863">Zinc-finger</keyword>
<dbReference type="FunFam" id="3.30.160.60:FF:000202">
    <property type="entry name" value="Zinc finger protein 574"/>
    <property type="match status" value="1"/>
</dbReference>
<gene>
    <name evidence="13" type="ORF">g.20032</name>
</gene>
<protein>
    <recommendedName>
        <fullName evidence="12">C2H2-type domain-containing protein</fullName>
    </recommendedName>
</protein>
<evidence type="ECO:0000256" key="1">
    <source>
        <dbReference type="ARBA" id="ARBA00004123"/>
    </source>
</evidence>
<dbReference type="SUPFAM" id="SSF57667">
    <property type="entry name" value="beta-beta-alpha zinc fingers"/>
    <property type="match status" value="3"/>
</dbReference>
<dbReference type="GO" id="GO:0000981">
    <property type="term" value="F:DNA-binding transcription factor activity, RNA polymerase II-specific"/>
    <property type="evidence" value="ECO:0007669"/>
    <property type="project" value="TreeGrafter"/>
</dbReference>
<dbReference type="InterPro" id="IPR036236">
    <property type="entry name" value="Znf_C2H2_sf"/>
</dbReference>
<dbReference type="GO" id="GO:0000978">
    <property type="term" value="F:RNA polymerase II cis-regulatory region sequence-specific DNA binding"/>
    <property type="evidence" value="ECO:0007669"/>
    <property type="project" value="TreeGrafter"/>
</dbReference>
<dbReference type="PANTHER" id="PTHR19818:SF163">
    <property type="entry name" value="C2H2-TYPE DOMAIN-CONTAINING PROTEIN"/>
    <property type="match status" value="1"/>
</dbReference>
<evidence type="ECO:0000256" key="8">
    <source>
        <dbReference type="ARBA" id="ARBA00023125"/>
    </source>
</evidence>
<evidence type="ECO:0000256" key="9">
    <source>
        <dbReference type="ARBA" id="ARBA00023163"/>
    </source>
</evidence>
<keyword evidence="7" id="KW-0805">Transcription regulation</keyword>
<keyword evidence="8" id="KW-0238">DNA-binding</keyword>
<proteinExistence type="inferred from homology"/>
<keyword evidence="3" id="KW-0479">Metal-binding</keyword>
<dbReference type="EMBL" id="GECZ01018354">
    <property type="protein sequence ID" value="JAS51415.1"/>
    <property type="molecule type" value="Transcribed_RNA"/>
</dbReference>
<organism evidence="13">
    <name type="scientific">Cuerna arida</name>
    <dbReference type="NCBI Taxonomy" id="1464854"/>
    <lineage>
        <taxon>Eukaryota</taxon>
        <taxon>Metazoa</taxon>
        <taxon>Ecdysozoa</taxon>
        <taxon>Arthropoda</taxon>
        <taxon>Hexapoda</taxon>
        <taxon>Insecta</taxon>
        <taxon>Pterygota</taxon>
        <taxon>Neoptera</taxon>
        <taxon>Paraneoptera</taxon>
        <taxon>Hemiptera</taxon>
        <taxon>Auchenorrhyncha</taxon>
        <taxon>Membracoidea</taxon>
        <taxon>Cicadellidae</taxon>
        <taxon>Cicadellinae</taxon>
        <taxon>Proconiini</taxon>
        <taxon>Cuerna</taxon>
    </lineage>
</organism>
<dbReference type="GO" id="GO:0008270">
    <property type="term" value="F:zinc ion binding"/>
    <property type="evidence" value="ECO:0007669"/>
    <property type="project" value="UniProtKB-KW"/>
</dbReference>
<dbReference type="Pfam" id="PF00096">
    <property type="entry name" value="zf-C2H2"/>
    <property type="match status" value="4"/>
</dbReference>
<feature type="domain" description="C2H2-type" evidence="12">
    <location>
        <begin position="164"/>
        <end position="191"/>
    </location>
</feature>
<sequence>MMGEDTNVSNSNVMSPCVENTHILQGEVIFKQEQDTVCTVILDSSSDMTFIPILPVSEEVVMYDGMQGDVKVEVCSEGYQEIYTESYSQQNVPTEMKTVQKPARKGVYSCKMCPKTFTQVVNLVTHERIHTGEKPFKCNICMKRFSQQPNLWKHMRTHTGERPYQCNICKKRFTQQANLTKHIRIHTGERPYPCQYCGKRFTQQANLTKHVRLHTGERPFHCHFCTKTFVQQSNLERHERTHTGVKPFQCKICFESFAQNAHLAKHVRTVHKFAVKSVYLKAPTTKCEEGITTTNDGRQNNPNVTLVDHIEGTTSKRLGIPVLYCTKTGKIIKRID</sequence>
<evidence type="ECO:0000256" key="10">
    <source>
        <dbReference type="ARBA" id="ARBA00023242"/>
    </source>
</evidence>
<evidence type="ECO:0000256" key="7">
    <source>
        <dbReference type="ARBA" id="ARBA00023015"/>
    </source>
</evidence>
<dbReference type="GO" id="GO:0005634">
    <property type="term" value="C:nucleus"/>
    <property type="evidence" value="ECO:0007669"/>
    <property type="project" value="UniProtKB-SubCell"/>
</dbReference>
<dbReference type="PROSITE" id="PS50157">
    <property type="entry name" value="ZINC_FINGER_C2H2_2"/>
    <property type="match status" value="6"/>
</dbReference>
<feature type="domain" description="C2H2-type" evidence="12">
    <location>
        <begin position="248"/>
        <end position="271"/>
    </location>
</feature>
<evidence type="ECO:0000313" key="13">
    <source>
        <dbReference type="EMBL" id="JAS51415.1"/>
    </source>
</evidence>
<evidence type="ECO:0000256" key="4">
    <source>
        <dbReference type="ARBA" id="ARBA00022737"/>
    </source>
</evidence>
<keyword evidence="4" id="KW-0677">Repeat</keyword>
<dbReference type="FunFam" id="3.30.160.60:FF:001498">
    <property type="entry name" value="Zinc finger protein 404"/>
    <property type="match status" value="1"/>
</dbReference>
<evidence type="ECO:0000259" key="12">
    <source>
        <dbReference type="PROSITE" id="PS50157"/>
    </source>
</evidence>
<feature type="domain" description="C2H2-type" evidence="12">
    <location>
        <begin position="220"/>
        <end position="247"/>
    </location>
</feature>
<feature type="domain" description="C2H2-type" evidence="12">
    <location>
        <begin position="192"/>
        <end position="219"/>
    </location>
</feature>
<keyword evidence="6" id="KW-0862">Zinc</keyword>
<dbReference type="PANTHER" id="PTHR19818">
    <property type="entry name" value="ZINC FINGER PROTEIN ZIC AND GLI"/>
    <property type="match status" value="1"/>
</dbReference>
<evidence type="ECO:0000256" key="11">
    <source>
        <dbReference type="PROSITE-ProRule" id="PRU00042"/>
    </source>
</evidence>
<dbReference type="FunFam" id="3.30.160.60:FF:002343">
    <property type="entry name" value="Zinc finger protein 33A"/>
    <property type="match status" value="1"/>
</dbReference>
<dbReference type="FunFam" id="3.30.160.60:FF:000624">
    <property type="entry name" value="zinc finger protein 697"/>
    <property type="match status" value="1"/>
</dbReference>
<feature type="domain" description="C2H2-type" evidence="12">
    <location>
        <begin position="136"/>
        <end position="163"/>
    </location>
</feature>
<keyword evidence="9" id="KW-0804">Transcription</keyword>
<dbReference type="Pfam" id="PF13465">
    <property type="entry name" value="zf-H2C2_2"/>
    <property type="match status" value="1"/>
</dbReference>
<name>A0A1B6FMH9_9HEMI</name>
<dbReference type="PROSITE" id="PS00028">
    <property type="entry name" value="ZINC_FINGER_C2H2_1"/>
    <property type="match status" value="6"/>
</dbReference>
<accession>A0A1B6FMH9</accession>
<comment type="subcellular location">
    <subcellularLocation>
        <location evidence="1">Nucleus</location>
    </subcellularLocation>
</comment>
<evidence type="ECO:0000256" key="5">
    <source>
        <dbReference type="ARBA" id="ARBA00022771"/>
    </source>
</evidence>
<reference evidence="13" key="1">
    <citation type="submission" date="2015-11" db="EMBL/GenBank/DDBJ databases">
        <title>De novo transcriptome assembly of four potential Pierce s Disease insect vectors from Arizona vineyards.</title>
        <authorList>
            <person name="Tassone E.E."/>
        </authorList>
    </citation>
    <scope>NUCLEOTIDE SEQUENCE</scope>
</reference>
<feature type="domain" description="C2H2-type" evidence="12">
    <location>
        <begin position="108"/>
        <end position="135"/>
    </location>
</feature>
<dbReference type="GO" id="GO:0045944">
    <property type="term" value="P:positive regulation of transcription by RNA polymerase II"/>
    <property type="evidence" value="ECO:0007669"/>
    <property type="project" value="UniProtKB-ARBA"/>
</dbReference>
<dbReference type="AlphaFoldDB" id="A0A1B6FMH9"/>
<evidence type="ECO:0000256" key="3">
    <source>
        <dbReference type="ARBA" id="ARBA00022723"/>
    </source>
</evidence>
<dbReference type="SMART" id="SM00355">
    <property type="entry name" value="ZnF_C2H2"/>
    <property type="match status" value="6"/>
</dbReference>
<dbReference type="Gene3D" id="3.30.160.60">
    <property type="entry name" value="Classic Zinc Finger"/>
    <property type="match status" value="6"/>
</dbReference>
<evidence type="ECO:0000256" key="6">
    <source>
        <dbReference type="ARBA" id="ARBA00022833"/>
    </source>
</evidence>
<dbReference type="GO" id="GO:0032502">
    <property type="term" value="P:developmental process"/>
    <property type="evidence" value="ECO:0007669"/>
    <property type="project" value="UniProtKB-ARBA"/>
</dbReference>
<keyword evidence="10" id="KW-0539">Nucleus</keyword>
<dbReference type="InterPro" id="IPR013087">
    <property type="entry name" value="Znf_C2H2_type"/>
</dbReference>
<dbReference type="FunFam" id="3.30.160.60:FF:002716">
    <property type="entry name" value="Zinc finger protein 212"/>
    <property type="match status" value="1"/>
</dbReference>
<dbReference type="FunFam" id="3.30.160.60:FF:003017">
    <property type="entry name" value="Si:cabz01054396.2"/>
    <property type="match status" value="1"/>
</dbReference>
<dbReference type="InterPro" id="IPR050329">
    <property type="entry name" value="GLI_C2H2-zinc-finger"/>
</dbReference>
<comment type="similarity">
    <text evidence="2">Belongs to the krueppel C2H2-type zinc-finger protein family.</text>
</comment>
<evidence type="ECO:0000256" key="2">
    <source>
        <dbReference type="ARBA" id="ARBA00006991"/>
    </source>
</evidence>